<evidence type="ECO:0000313" key="2">
    <source>
        <dbReference type="Proteomes" id="UP000006230"/>
    </source>
</evidence>
<dbReference type="AlphaFoldDB" id="Q0FGY6"/>
<evidence type="ECO:0000313" key="1">
    <source>
        <dbReference type="EMBL" id="EAU43463.1"/>
    </source>
</evidence>
<evidence type="ECO:0008006" key="3">
    <source>
        <dbReference type="Google" id="ProtNLM"/>
    </source>
</evidence>
<dbReference type="HOGENOM" id="CLU_1214036_0_0_5"/>
<organism evidence="1 2">
    <name type="scientific">Salipiger bermudensis (strain DSM 26914 / JCM 13377 / KCTC 12554 / HTCC2601)</name>
    <name type="common">Pelagibaca bermudensis</name>
    <dbReference type="NCBI Taxonomy" id="314265"/>
    <lineage>
        <taxon>Bacteria</taxon>
        <taxon>Pseudomonadati</taxon>
        <taxon>Pseudomonadota</taxon>
        <taxon>Alphaproteobacteria</taxon>
        <taxon>Rhodobacterales</taxon>
        <taxon>Roseobacteraceae</taxon>
        <taxon>Salipiger</taxon>
    </lineage>
</organism>
<dbReference type="OrthoDB" id="8686772at2"/>
<dbReference type="EMBL" id="AATQ01000088">
    <property type="protein sequence ID" value="EAU43463.1"/>
    <property type="molecule type" value="Genomic_DNA"/>
</dbReference>
<dbReference type="STRING" id="314265.R2601_07816"/>
<accession>Q0FGY6</accession>
<dbReference type="PROSITE" id="PS51257">
    <property type="entry name" value="PROKAR_LIPOPROTEIN"/>
    <property type="match status" value="1"/>
</dbReference>
<name>Q0FGY6_SALBH</name>
<dbReference type="RefSeq" id="WP_007791769.1">
    <property type="nucleotide sequence ID" value="NZ_DS022276.1"/>
</dbReference>
<dbReference type="eggNOG" id="ENOG502Z8XR">
    <property type="taxonomic scope" value="Bacteria"/>
</dbReference>
<keyword evidence="2" id="KW-1185">Reference proteome</keyword>
<gene>
    <name evidence="1" type="ORF">R2601_07816</name>
</gene>
<dbReference type="Proteomes" id="UP000006230">
    <property type="component" value="Unassembled WGS sequence"/>
</dbReference>
<sequence length="227" mass="25992">MRILAFSLCLLLAACGRPLTTNEVSFLTAMQGPSFDGDRIRFHDGLWAGKITYQRPIRPRLTCMERMWPPSRGETVTVSPGAMTLFRHVFYREDLYRDDFVPEYPERIDLADAMLLAHEATHVWQWENRARTGYSPLKAAREHRVSEDPYLFDPGNSARFLDHGYEQQGAIVEEYVCCHVLDPEAPRTARLREMISAEMPVAGLEAVLDDPEVLVPWRGIQPEGICR</sequence>
<comment type="caution">
    <text evidence="1">The sequence shown here is derived from an EMBL/GenBank/DDBJ whole genome shotgun (WGS) entry which is preliminary data.</text>
</comment>
<proteinExistence type="predicted"/>
<reference evidence="1 2" key="1">
    <citation type="journal article" date="2010" name="J. Bacteriol.">
        <title>Genome sequences of Pelagibaca bermudensis HTCC2601T and Maritimibacter alkaliphilus HTCC2654T, the type strains of two marine Roseobacter genera.</title>
        <authorList>
            <person name="Thrash J.C."/>
            <person name="Cho J.C."/>
            <person name="Ferriera S."/>
            <person name="Johnson J."/>
            <person name="Vergin K.L."/>
            <person name="Giovannoni S.J."/>
        </authorList>
    </citation>
    <scope>NUCLEOTIDE SEQUENCE [LARGE SCALE GENOMIC DNA]</scope>
    <source>
        <strain evidence="2">DSM 26914 / JCM 13377 / KCTC 12554 / HTCC2601</strain>
    </source>
</reference>
<protein>
    <recommendedName>
        <fullName evidence="3">Lipoprotein</fullName>
    </recommendedName>
</protein>